<reference evidence="3 4" key="1">
    <citation type="submission" date="2023-08" db="EMBL/GenBank/DDBJ databases">
        <title>Implementing the SeqCode for naming new Mesorhizobium species isolated from Vachellia karroo root nodules.</title>
        <authorList>
            <person name="Van Lill M."/>
        </authorList>
    </citation>
    <scope>NUCLEOTIDE SEQUENCE [LARGE SCALE GENOMIC DNA]</scope>
    <source>
        <strain evidence="3 4">VK25D</strain>
    </source>
</reference>
<dbReference type="EMBL" id="JAVIIQ010000002">
    <property type="protein sequence ID" value="MDX8530706.1"/>
    <property type="molecule type" value="Genomic_DNA"/>
</dbReference>
<keyword evidence="2" id="KW-1133">Transmembrane helix</keyword>
<evidence type="ECO:0000256" key="1">
    <source>
        <dbReference type="SAM" id="MobiDB-lite"/>
    </source>
</evidence>
<sequence>MDSTGWMHLGVLLLVFAGIAAFALRKMFLPAPKDPPHGESFGGGDYTGGFDGGGH</sequence>
<feature type="region of interest" description="Disordered" evidence="1">
    <location>
        <begin position="34"/>
        <end position="55"/>
    </location>
</feature>
<evidence type="ECO:0000313" key="4">
    <source>
        <dbReference type="Proteomes" id="UP001285154"/>
    </source>
</evidence>
<name>A0ABU4ZZ63_9HYPH</name>
<gene>
    <name evidence="3" type="ORF">RFM42_06940</name>
</gene>
<dbReference type="RefSeq" id="WP_320246087.1">
    <property type="nucleotide sequence ID" value="NZ_JAVIIQ010000002.1"/>
</dbReference>
<proteinExistence type="predicted"/>
<keyword evidence="4" id="KW-1185">Reference proteome</keyword>
<feature type="transmembrane region" description="Helical" evidence="2">
    <location>
        <begin position="6"/>
        <end position="24"/>
    </location>
</feature>
<protein>
    <submittedName>
        <fullName evidence="3">Uncharacterized protein</fullName>
    </submittedName>
</protein>
<keyword evidence="2" id="KW-0472">Membrane</keyword>
<comment type="caution">
    <text evidence="3">The sequence shown here is derived from an EMBL/GenBank/DDBJ whole genome shotgun (WGS) entry which is preliminary data.</text>
</comment>
<organism evidence="3 4">
    <name type="scientific">Mesorhizobium vachelliae</name>
    <dbReference type="NCBI Taxonomy" id="3072309"/>
    <lineage>
        <taxon>Bacteria</taxon>
        <taxon>Pseudomonadati</taxon>
        <taxon>Pseudomonadota</taxon>
        <taxon>Alphaproteobacteria</taxon>
        <taxon>Hyphomicrobiales</taxon>
        <taxon>Phyllobacteriaceae</taxon>
        <taxon>Mesorhizobium</taxon>
    </lineage>
</organism>
<dbReference type="Proteomes" id="UP001285154">
    <property type="component" value="Unassembled WGS sequence"/>
</dbReference>
<accession>A0ABU4ZZ63</accession>
<feature type="compositionally biased region" description="Gly residues" evidence="1">
    <location>
        <begin position="40"/>
        <end position="55"/>
    </location>
</feature>
<keyword evidence="2" id="KW-0812">Transmembrane</keyword>
<evidence type="ECO:0000256" key="2">
    <source>
        <dbReference type="SAM" id="Phobius"/>
    </source>
</evidence>
<evidence type="ECO:0000313" key="3">
    <source>
        <dbReference type="EMBL" id="MDX8530706.1"/>
    </source>
</evidence>